<dbReference type="GO" id="GO:0016020">
    <property type="term" value="C:membrane"/>
    <property type="evidence" value="ECO:0007669"/>
    <property type="project" value="TreeGrafter"/>
</dbReference>
<evidence type="ECO:0000313" key="6">
    <source>
        <dbReference type="Proteomes" id="UP001165160"/>
    </source>
</evidence>
<evidence type="ECO:0000313" key="5">
    <source>
        <dbReference type="EMBL" id="GMI14864.1"/>
    </source>
</evidence>
<dbReference type="GO" id="GO:0004430">
    <property type="term" value="F:1-phosphatidylinositol 4-kinase activity"/>
    <property type="evidence" value="ECO:0007669"/>
    <property type="project" value="TreeGrafter"/>
</dbReference>
<protein>
    <recommendedName>
        <fullName evidence="4">PI3K/PI4K catalytic domain-containing protein</fullName>
    </recommendedName>
</protein>
<accession>A0A9W7FMN6</accession>
<dbReference type="Proteomes" id="UP001165160">
    <property type="component" value="Unassembled WGS sequence"/>
</dbReference>
<dbReference type="AlphaFoldDB" id="A0A9W7FMN6"/>
<evidence type="ECO:0000256" key="1">
    <source>
        <dbReference type="ARBA" id="ARBA00022679"/>
    </source>
</evidence>
<feature type="domain" description="PI3K/PI4K catalytic" evidence="4">
    <location>
        <begin position="238"/>
        <end position="382"/>
    </location>
</feature>
<comment type="caution">
    <text evidence="5">The sequence shown here is derived from an EMBL/GenBank/DDBJ whole genome shotgun (WGS) entry which is preliminary data.</text>
</comment>
<proteinExistence type="predicted"/>
<dbReference type="Gene3D" id="1.10.1070.11">
    <property type="entry name" value="Phosphatidylinositol 3-/4-kinase, catalytic domain"/>
    <property type="match status" value="1"/>
</dbReference>
<dbReference type="InterPro" id="IPR000403">
    <property type="entry name" value="PI3/4_kinase_cat_dom"/>
</dbReference>
<gene>
    <name evidence="5" type="ORF">TrVE_jg6022</name>
</gene>
<dbReference type="GO" id="GO:0005737">
    <property type="term" value="C:cytoplasm"/>
    <property type="evidence" value="ECO:0007669"/>
    <property type="project" value="TreeGrafter"/>
</dbReference>
<dbReference type="InterPro" id="IPR015433">
    <property type="entry name" value="PI3/4_kinase"/>
</dbReference>
<keyword evidence="6" id="KW-1185">Reference proteome</keyword>
<dbReference type="InterPro" id="IPR011009">
    <property type="entry name" value="Kinase-like_dom_sf"/>
</dbReference>
<feature type="signal peptide" evidence="3">
    <location>
        <begin position="1"/>
        <end position="23"/>
    </location>
</feature>
<keyword evidence="3" id="KW-0732">Signal</keyword>
<organism evidence="5 6">
    <name type="scientific">Triparma verrucosa</name>
    <dbReference type="NCBI Taxonomy" id="1606542"/>
    <lineage>
        <taxon>Eukaryota</taxon>
        <taxon>Sar</taxon>
        <taxon>Stramenopiles</taxon>
        <taxon>Ochrophyta</taxon>
        <taxon>Bolidophyceae</taxon>
        <taxon>Parmales</taxon>
        <taxon>Triparmaceae</taxon>
        <taxon>Triparma</taxon>
    </lineage>
</organism>
<name>A0A9W7FMN6_9STRA</name>
<evidence type="ECO:0000256" key="3">
    <source>
        <dbReference type="SAM" id="SignalP"/>
    </source>
</evidence>
<keyword evidence="2" id="KW-0418">Kinase</keyword>
<sequence length="398" mass="44521">MLPQIPLHHVLSLTLIITNLLHHLPFIVFPEMAQPLPVEVQNVDLTTLPLNHLQQYLYLSCSSLPHLPSRRLLLLSTLDTLIPPLLPHPLPPSLLPPLLTLLTPYSPSTLSLLLTSSSTHPFTHGIPLCWSLESLLGPLYISLLSSSSRLIFLTSDPNSLNERIRRYTISGGNVGFEEVGEGFGGGEEGGEERTVDGQYAPVVPVKNGRDERLKRLIRIVPEGCRVLNSRERRPWMCMMEIKDRHNGNILLTRSGELVHIDFGYVLGKVPKMGRIPIFSERAPFKLTREMWDVIGGWSGGGGEFCRMFEEGLAKLAEAREEICAVLEAGLIAIAEQGDGVQARKEAKVIVDGVRRRLTIREDGRERKEFVANLVSIAINDYRTSTYDWLQKNMNGYEA</sequence>
<dbReference type="GO" id="GO:0048015">
    <property type="term" value="P:phosphatidylinositol-mediated signaling"/>
    <property type="evidence" value="ECO:0007669"/>
    <property type="project" value="TreeGrafter"/>
</dbReference>
<dbReference type="PANTHER" id="PTHR10048:SF22">
    <property type="entry name" value="PHOSPHATIDYLINOSITOL 4-KINASE BETA"/>
    <property type="match status" value="1"/>
</dbReference>
<dbReference type="Pfam" id="PF00454">
    <property type="entry name" value="PI3_PI4_kinase"/>
    <property type="match status" value="1"/>
</dbReference>
<dbReference type="PANTHER" id="PTHR10048">
    <property type="entry name" value="PHOSPHATIDYLINOSITOL KINASE"/>
    <property type="match status" value="1"/>
</dbReference>
<dbReference type="GO" id="GO:0046854">
    <property type="term" value="P:phosphatidylinositol phosphate biosynthetic process"/>
    <property type="evidence" value="ECO:0007669"/>
    <property type="project" value="InterPro"/>
</dbReference>
<reference evidence="6" key="1">
    <citation type="journal article" date="2023" name="Commun. Biol.">
        <title>Genome analysis of Parmales, the sister group of diatoms, reveals the evolutionary specialization of diatoms from phago-mixotrophs to photoautotrophs.</title>
        <authorList>
            <person name="Ban H."/>
            <person name="Sato S."/>
            <person name="Yoshikawa S."/>
            <person name="Yamada K."/>
            <person name="Nakamura Y."/>
            <person name="Ichinomiya M."/>
            <person name="Sato N."/>
            <person name="Blanc-Mathieu R."/>
            <person name="Endo H."/>
            <person name="Kuwata A."/>
            <person name="Ogata H."/>
        </authorList>
    </citation>
    <scope>NUCLEOTIDE SEQUENCE [LARGE SCALE GENOMIC DNA]</scope>
    <source>
        <strain evidence="6">NIES 3699</strain>
    </source>
</reference>
<dbReference type="SMART" id="SM00146">
    <property type="entry name" value="PI3Kc"/>
    <property type="match status" value="1"/>
</dbReference>
<dbReference type="EMBL" id="BRXX01000508">
    <property type="protein sequence ID" value="GMI14864.1"/>
    <property type="molecule type" value="Genomic_DNA"/>
</dbReference>
<dbReference type="SUPFAM" id="SSF56112">
    <property type="entry name" value="Protein kinase-like (PK-like)"/>
    <property type="match status" value="1"/>
</dbReference>
<dbReference type="InterPro" id="IPR036940">
    <property type="entry name" value="PI3/4_kinase_cat_sf"/>
</dbReference>
<keyword evidence="1" id="KW-0808">Transferase</keyword>
<evidence type="ECO:0000256" key="2">
    <source>
        <dbReference type="ARBA" id="ARBA00022777"/>
    </source>
</evidence>
<dbReference type="PROSITE" id="PS50290">
    <property type="entry name" value="PI3_4_KINASE_3"/>
    <property type="match status" value="1"/>
</dbReference>
<feature type="chain" id="PRO_5040996140" description="PI3K/PI4K catalytic domain-containing protein" evidence="3">
    <location>
        <begin position="24"/>
        <end position="398"/>
    </location>
</feature>
<evidence type="ECO:0000259" key="4">
    <source>
        <dbReference type="PROSITE" id="PS50290"/>
    </source>
</evidence>